<dbReference type="InterPro" id="IPR036691">
    <property type="entry name" value="Endo/exonu/phosph_ase_sf"/>
</dbReference>
<dbReference type="InterPro" id="IPR000300">
    <property type="entry name" value="IPPc"/>
</dbReference>
<dbReference type="GO" id="GO:0046856">
    <property type="term" value="P:phosphatidylinositol dephosphorylation"/>
    <property type="evidence" value="ECO:0007669"/>
    <property type="project" value="InterPro"/>
</dbReference>
<protein>
    <recommendedName>
        <fullName evidence="3">phosphoinositide 5-phosphatase</fullName>
        <ecNumber evidence="3">3.1.3.36</ecNumber>
    </recommendedName>
</protein>
<evidence type="ECO:0000256" key="5">
    <source>
        <dbReference type="SAM" id="MobiDB-lite"/>
    </source>
</evidence>
<evidence type="ECO:0000256" key="1">
    <source>
        <dbReference type="ARBA" id="ARBA00008943"/>
    </source>
</evidence>
<evidence type="ECO:0000313" key="7">
    <source>
        <dbReference type="EMBL" id="CAF1329894.1"/>
    </source>
</evidence>
<dbReference type="Proteomes" id="UP000663855">
    <property type="component" value="Unassembled WGS sequence"/>
</dbReference>
<dbReference type="PANTHER" id="PTHR11200:SF257">
    <property type="entry name" value="PHOSPHOINOSITIDE 5-PHOSPHATASE"/>
    <property type="match status" value="1"/>
</dbReference>
<dbReference type="Pfam" id="PF22669">
    <property type="entry name" value="Exo_endo_phos2"/>
    <property type="match status" value="1"/>
</dbReference>
<dbReference type="EC" id="3.1.3.36" evidence="3"/>
<evidence type="ECO:0000256" key="3">
    <source>
        <dbReference type="ARBA" id="ARBA00013044"/>
    </source>
</evidence>
<comment type="caution">
    <text evidence="7">The sequence shown here is derived from an EMBL/GenBank/DDBJ whole genome shotgun (WGS) entry which is preliminary data.</text>
</comment>
<organism evidence="7 8">
    <name type="scientific">Rotaria magnacalcarata</name>
    <dbReference type="NCBI Taxonomy" id="392030"/>
    <lineage>
        <taxon>Eukaryota</taxon>
        <taxon>Metazoa</taxon>
        <taxon>Spiralia</taxon>
        <taxon>Gnathifera</taxon>
        <taxon>Rotifera</taxon>
        <taxon>Eurotatoria</taxon>
        <taxon>Bdelloidea</taxon>
        <taxon>Philodinida</taxon>
        <taxon>Philodinidae</taxon>
        <taxon>Rotaria</taxon>
    </lineage>
</organism>
<dbReference type="SMART" id="SM00128">
    <property type="entry name" value="IPPc"/>
    <property type="match status" value="1"/>
</dbReference>
<proteinExistence type="inferred from homology"/>
<dbReference type="InterPro" id="IPR002013">
    <property type="entry name" value="SAC_dom"/>
</dbReference>
<feature type="region of interest" description="Disordered" evidence="5">
    <location>
        <begin position="1182"/>
        <end position="1249"/>
    </location>
</feature>
<feature type="region of interest" description="Disordered" evidence="5">
    <location>
        <begin position="1399"/>
        <end position="1419"/>
    </location>
</feature>
<name>A0A815FQX2_9BILA</name>
<dbReference type="PROSITE" id="PS50275">
    <property type="entry name" value="SAC"/>
    <property type="match status" value="1"/>
</dbReference>
<evidence type="ECO:0000256" key="2">
    <source>
        <dbReference type="ARBA" id="ARBA00009678"/>
    </source>
</evidence>
<reference evidence="7" key="1">
    <citation type="submission" date="2021-02" db="EMBL/GenBank/DDBJ databases">
        <authorList>
            <person name="Nowell W R."/>
        </authorList>
    </citation>
    <scope>NUCLEOTIDE SEQUENCE</scope>
</reference>
<gene>
    <name evidence="7" type="ORF">CJN711_LOCUS18369</name>
</gene>
<accession>A0A815FQX2</accession>
<feature type="compositionally biased region" description="Polar residues" evidence="5">
    <location>
        <begin position="1205"/>
        <end position="1218"/>
    </location>
</feature>
<dbReference type="SUPFAM" id="SSF56219">
    <property type="entry name" value="DNase I-like"/>
    <property type="match status" value="1"/>
</dbReference>
<dbReference type="GO" id="GO:0004439">
    <property type="term" value="F:phosphatidylinositol-4,5-bisphosphate 5-phosphatase activity"/>
    <property type="evidence" value="ECO:0007669"/>
    <property type="project" value="UniProtKB-EC"/>
</dbReference>
<dbReference type="EMBL" id="CAJNOV010008665">
    <property type="protein sequence ID" value="CAF1329894.1"/>
    <property type="molecule type" value="Genomic_DNA"/>
</dbReference>
<dbReference type="Gene3D" id="3.60.10.10">
    <property type="entry name" value="Endonuclease/exonuclease/phosphatase"/>
    <property type="match status" value="1"/>
</dbReference>
<comment type="similarity">
    <text evidence="2">In the central section; belongs to the inositol 1,4,5-trisphosphate 5-phosphatase family.</text>
</comment>
<dbReference type="PANTHER" id="PTHR11200">
    <property type="entry name" value="INOSITOL 5-PHOSPHATASE"/>
    <property type="match status" value="1"/>
</dbReference>
<sequence>MFPKTAPTALTRSNIPPAAPVSNWSVALYRKAEPILPLNPLDVSQTPTPQQTNGSFYVQLQQQAAASSPSCSDVLYFRYQAQQQKNSADSYALPFTISQLSNMNLSPDIAPITSTSSSRFSSTEQQSGFNDSSDNPTTLLLRAKAFLGVLVLNSSTNSITANTVGTIRPFMIFVTEEVFIGQLFDAYIFRISQVATISMRDNPEDEVFVSGIKKLFQGRSFYYASFFNPELNNNKRYFTKPYDITLCAQRMVHGHDSDIRFFWNRGLCLPLLKFNIDIRYWIPKIMCGGIETYRNPNEDIELWLISRLSCERAGTRFNVRGVNDDGAVANFVETEQIVFVPRQNHYSSFVIIRGSIPLFWHQPGFQVGTHRITVLRSEALSFKAFFEHFKYLYRHYGRVLIINLVDKREDEKRIGEEYHNLFELLVKTYQSKQKKEKPLLGYLSEKDFIWFGYHEQAREAKGLTPEQFVDQMLIQNKQYSIGPELERQNIFTFMDGTISSLQQGVFRINCIDCLDRTNNVQLTIGMIALTMQIISLKKKVNVNNLVDRLKDMWINNGDHISRIYTGTGALGQRNKAKDIQRSLGRVIQNNLRDDEKQQSIQTLIYSYAKDSYLHERSVAALLTPYVLSDGIILTELFRMRPEFVRKEKFRVSIGTWNINGDKNPALENEYPSILDAWILDGPENLSVKTRKNNSISTNGFVSDDYVKLMPDILAIGFQEICDLTATNMVWQSSVNATRWVDNVQAHFKKSYPNDEYILLGNDQLVGVCLAIFIRRDHAPFVKNVIVDSVKTGMGGKIGNKGCVAIRLVLHNTSICFLCAHFTAGQNEFNERNKDYKSIMEKLSFQPPSRALWHDHIFFLGDFNYRLTIPRAQVEQFIKNEAYSQLLEYDQLKKEHSEGRVFREFIEGPIKFPPTYKYDVGSDEYDTSEKARTPSYTDRILWRSIFPNVQTKQLYYGRAEVKTSDHRPISAMFDIDVEICDETKMHKKYINIYERFSPSNAQIAFDMKSDANINKTQLIEEFDMYVKRKYGYNINIIDRFFTTNDKYVSLNMSFENAEHAQKVMEPTQDQLPNGLGFNKRLIKLNEEIALNQKLNILFPTVDETMYPKSISYDLGCYQQPARESLSTLQDLTVANMVVDENDMITTLKSNNENETDKYDNDTLQSIDECKRVYEQRRRHFGDIFTQDTDSDSENENNDRIKVRSKSPMTSDNDATTSPDTDAPYGSDSTSSSSYDEYHAERKIPKKKVHRPHKGPLKLYLQEKIGFWPKDHYKKRKIHHLKKQGIEINYGEVHTKEIKKSLKEETRERQKVKPPSINFINTIGTLARNMSFVSLDPELSIAPVEFDAASLASSLMNVADNEQTDSKSSSPFKMMKTKIRNSLRRKRKTSTRLDVDDEQMTNNSDTASRISDIPDDESILTDDNRQDYNVRELISFASFDIPADTYVDDQKPNTLVNDSIFDPFNLYSTSTSADSGADKNNDFFSLGHYPPVTNSTFHSDPFDLNMHLSQETNSSVNIFSSNLTNNNNFIALSQPQHSSTRVLTPTLAANATQLPLTLKNLTVNPSKQKNEVATDLLDWNDEGPSLESLQFDPYA</sequence>
<evidence type="ECO:0000256" key="4">
    <source>
        <dbReference type="ARBA" id="ARBA00022801"/>
    </source>
</evidence>
<feature type="domain" description="SAC" evidence="6">
    <location>
        <begin position="227"/>
        <end position="566"/>
    </location>
</feature>
<evidence type="ECO:0000313" key="8">
    <source>
        <dbReference type="Proteomes" id="UP000663855"/>
    </source>
</evidence>
<evidence type="ECO:0000259" key="6">
    <source>
        <dbReference type="PROSITE" id="PS50275"/>
    </source>
</evidence>
<comment type="similarity">
    <text evidence="1">Belongs to the synaptojanin family.</text>
</comment>
<keyword evidence="4" id="KW-0378">Hydrolase</keyword>
<dbReference type="Pfam" id="PF02383">
    <property type="entry name" value="Syja_N"/>
    <property type="match status" value="1"/>
</dbReference>
<dbReference type="InterPro" id="IPR046985">
    <property type="entry name" value="IP5"/>
</dbReference>